<sequence length="159" mass="18821">MDSRDKFEQLAREFDLKPVDFYFLDLIPLIEVMWIDGKNQQSELNILYQFVLEHIAYLDRAAGAYILTVEDANDFLDRFAHHHPPQKLLTELHDIIAKETGIVEHRKKNILEYCLDISAACVLHYPYGIRERIRHDEKEFLLKLFAEFNISPKKSVEFL</sequence>
<reference evidence="1 2" key="1">
    <citation type="submission" date="2015-12" db="EMBL/GenBank/DDBJ databases">
        <authorList>
            <person name="Shamseldin A."/>
            <person name="Moawad H."/>
            <person name="Abd El-Rahim W.M."/>
            <person name="Sadowsky M.J."/>
        </authorList>
    </citation>
    <scope>NUCLEOTIDE SEQUENCE [LARGE SCALE GENOMIC DNA]</scope>
    <source>
        <strain evidence="1 2">WF1</strain>
    </source>
</reference>
<comment type="caution">
    <text evidence="1">The sequence shown here is derived from an EMBL/GenBank/DDBJ whole genome shotgun (WGS) entry which is preliminary data.</text>
</comment>
<name>A0A1V8M743_9GAMM</name>
<evidence type="ECO:0000313" key="2">
    <source>
        <dbReference type="Proteomes" id="UP000191980"/>
    </source>
</evidence>
<protein>
    <recommendedName>
        <fullName evidence="3">Co-chaperone DjlA N-terminal domain-containing protein</fullName>
    </recommendedName>
</protein>
<evidence type="ECO:0000313" key="1">
    <source>
        <dbReference type="EMBL" id="OQK17367.1"/>
    </source>
</evidence>
<keyword evidence="2" id="KW-1185">Reference proteome</keyword>
<evidence type="ECO:0008006" key="3">
    <source>
        <dbReference type="Google" id="ProtNLM"/>
    </source>
</evidence>
<dbReference type="RefSeq" id="WP_080521979.1">
    <property type="nucleotide sequence ID" value="NZ_LPUF01000001.1"/>
</dbReference>
<proteinExistence type="predicted"/>
<accession>A0A1V8M743</accession>
<dbReference type="OrthoDB" id="6198674at2"/>
<dbReference type="AlphaFoldDB" id="A0A1V8M743"/>
<organism evidence="1 2">
    <name type="scientific">Methyloprofundus sedimenti</name>
    <dbReference type="NCBI Taxonomy" id="1420851"/>
    <lineage>
        <taxon>Bacteria</taxon>
        <taxon>Pseudomonadati</taxon>
        <taxon>Pseudomonadota</taxon>
        <taxon>Gammaproteobacteria</taxon>
        <taxon>Methylococcales</taxon>
        <taxon>Methylococcaceae</taxon>
        <taxon>Methyloprofundus</taxon>
    </lineage>
</organism>
<gene>
    <name evidence="1" type="ORF">AU255_05650</name>
</gene>
<dbReference type="Proteomes" id="UP000191980">
    <property type="component" value="Unassembled WGS sequence"/>
</dbReference>
<dbReference type="EMBL" id="LPUF01000001">
    <property type="protein sequence ID" value="OQK17367.1"/>
    <property type="molecule type" value="Genomic_DNA"/>
</dbReference>
<dbReference type="STRING" id="1420851.AU255_05650"/>